<dbReference type="OrthoDB" id="10009200at2759"/>
<gene>
    <name evidence="8" type="primary">LOC115621495</name>
</gene>
<dbReference type="InterPro" id="IPR049548">
    <property type="entry name" value="Sina-like_RING"/>
</dbReference>
<reference evidence="8" key="1">
    <citation type="submission" date="2025-08" db="UniProtKB">
        <authorList>
            <consortium name="RefSeq"/>
        </authorList>
    </citation>
    <scope>IDENTIFICATION</scope>
    <source>
        <strain evidence="8">11010-0011.00</strain>
        <tissue evidence="8">Whole body</tissue>
    </source>
</reference>
<dbReference type="GO" id="GO:0008270">
    <property type="term" value="F:zinc ion binding"/>
    <property type="evidence" value="ECO:0007669"/>
    <property type="project" value="UniProtKB-KW"/>
</dbReference>
<protein>
    <submittedName>
        <fullName evidence="8">Uncharacterized protein LOC115621495</fullName>
    </submittedName>
</protein>
<dbReference type="InterPro" id="IPR001478">
    <property type="entry name" value="PDZ"/>
</dbReference>
<dbReference type="SMART" id="SM00228">
    <property type="entry name" value="PDZ"/>
    <property type="match status" value="1"/>
</dbReference>
<dbReference type="AlphaFoldDB" id="A0A6J2T7C2"/>
<dbReference type="PANTHER" id="PTHR45877:SF2">
    <property type="entry name" value="E3 UBIQUITIN-PROTEIN LIGASE SINA-RELATED"/>
    <property type="match status" value="1"/>
</dbReference>
<dbReference type="PROSITE" id="PS50089">
    <property type="entry name" value="ZF_RING_2"/>
    <property type="match status" value="1"/>
</dbReference>
<dbReference type="GO" id="GO:0005737">
    <property type="term" value="C:cytoplasm"/>
    <property type="evidence" value="ECO:0007669"/>
    <property type="project" value="TreeGrafter"/>
</dbReference>
<organism evidence="7 8">
    <name type="scientific">Drosophila lebanonensis</name>
    <name type="common">Fruit fly</name>
    <name type="synonym">Scaptodrosophila lebanonensis</name>
    <dbReference type="NCBI Taxonomy" id="7225"/>
    <lineage>
        <taxon>Eukaryota</taxon>
        <taxon>Metazoa</taxon>
        <taxon>Ecdysozoa</taxon>
        <taxon>Arthropoda</taxon>
        <taxon>Hexapoda</taxon>
        <taxon>Insecta</taxon>
        <taxon>Pterygota</taxon>
        <taxon>Neoptera</taxon>
        <taxon>Endopterygota</taxon>
        <taxon>Diptera</taxon>
        <taxon>Brachycera</taxon>
        <taxon>Muscomorpha</taxon>
        <taxon>Ephydroidea</taxon>
        <taxon>Drosophilidae</taxon>
        <taxon>Scaptodrosophila</taxon>
    </lineage>
</organism>
<dbReference type="Gene3D" id="2.30.42.10">
    <property type="match status" value="1"/>
</dbReference>
<evidence type="ECO:0000313" key="8">
    <source>
        <dbReference type="RefSeq" id="XP_030371023.1"/>
    </source>
</evidence>
<sequence length="395" mass="43547">MSHSSTPNFRKTRGIPRLSKFTFTHSNNSAAEVTESADSNNSDPKTSYVRLLKIPRAAPCIESYGFNLTRSKWDPYPWVSEVTLGTPAAQCGLKAGDCVLEVNGYDVLGMRILEISKIVKDQQDYVTLLLWNSGCNVDCDKNTICCAPVTTSLKRLTIIVQGVLSIIECPVCINTITPPAMQCQNGHLLCLNCRIRAERCPMCREFYTPKRALIAEQIFVAMADTFELCRTENKLRHKIFGGNISSKDIRKPKSRSPKEASICQIKATNHCLSPVSLVNDSLSSDASEQVVVENKVPTATPNARTEPSGFREKSTFLSNTCNFKQSGMNVETNSLTLDLNNERDKCDSLSVYRPICEAGTAGVLPHDMNATPTGNALVKVSRTPRQSSIEVRSII</sequence>
<dbReference type="InterPro" id="IPR036034">
    <property type="entry name" value="PDZ_sf"/>
</dbReference>
<keyword evidence="2 4" id="KW-0863">Zinc-finger</keyword>
<feature type="domain" description="PDZ" evidence="6">
    <location>
        <begin position="48"/>
        <end position="134"/>
    </location>
</feature>
<dbReference type="InterPro" id="IPR001841">
    <property type="entry name" value="Znf_RING"/>
</dbReference>
<dbReference type="PROSITE" id="PS50106">
    <property type="entry name" value="PDZ"/>
    <property type="match status" value="1"/>
</dbReference>
<evidence type="ECO:0000256" key="2">
    <source>
        <dbReference type="ARBA" id="ARBA00022771"/>
    </source>
</evidence>
<evidence type="ECO:0000256" key="1">
    <source>
        <dbReference type="ARBA" id="ARBA00022723"/>
    </source>
</evidence>
<dbReference type="GO" id="GO:0043161">
    <property type="term" value="P:proteasome-mediated ubiquitin-dependent protein catabolic process"/>
    <property type="evidence" value="ECO:0007669"/>
    <property type="project" value="TreeGrafter"/>
</dbReference>
<dbReference type="SUPFAM" id="SSF50156">
    <property type="entry name" value="PDZ domain-like"/>
    <property type="match status" value="1"/>
</dbReference>
<evidence type="ECO:0000259" key="5">
    <source>
        <dbReference type="PROSITE" id="PS50089"/>
    </source>
</evidence>
<name>A0A6J2T7C2_DROLE</name>
<evidence type="ECO:0000256" key="4">
    <source>
        <dbReference type="PROSITE-ProRule" id="PRU00175"/>
    </source>
</evidence>
<evidence type="ECO:0000259" key="6">
    <source>
        <dbReference type="PROSITE" id="PS50106"/>
    </source>
</evidence>
<dbReference type="Pfam" id="PF21362">
    <property type="entry name" value="Sina_RING"/>
    <property type="match status" value="1"/>
</dbReference>
<proteinExistence type="predicted"/>
<dbReference type="GO" id="GO:0031624">
    <property type="term" value="F:ubiquitin conjugating enzyme binding"/>
    <property type="evidence" value="ECO:0007669"/>
    <property type="project" value="TreeGrafter"/>
</dbReference>
<dbReference type="Gene3D" id="3.30.40.10">
    <property type="entry name" value="Zinc/RING finger domain, C3HC4 (zinc finger)"/>
    <property type="match status" value="1"/>
</dbReference>
<dbReference type="InterPro" id="IPR013083">
    <property type="entry name" value="Znf_RING/FYVE/PHD"/>
</dbReference>
<dbReference type="PANTHER" id="PTHR45877">
    <property type="entry name" value="E3 UBIQUITIN-PROTEIN LIGASE SIAH2"/>
    <property type="match status" value="1"/>
</dbReference>
<evidence type="ECO:0000313" key="7">
    <source>
        <dbReference type="Proteomes" id="UP000504634"/>
    </source>
</evidence>
<dbReference type="CDD" id="cd00136">
    <property type="entry name" value="PDZ_canonical"/>
    <property type="match status" value="1"/>
</dbReference>
<evidence type="ECO:0000256" key="3">
    <source>
        <dbReference type="ARBA" id="ARBA00022833"/>
    </source>
</evidence>
<dbReference type="SUPFAM" id="SSF57850">
    <property type="entry name" value="RING/U-box"/>
    <property type="match status" value="1"/>
</dbReference>
<dbReference type="Pfam" id="PF17820">
    <property type="entry name" value="PDZ_6"/>
    <property type="match status" value="1"/>
</dbReference>
<feature type="domain" description="RING-type" evidence="5">
    <location>
        <begin position="169"/>
        <end position="204"/>
    </location>
</feature>
<keyword evidence="3" id="KW-0862">Zinc</keyword>
<dbReference type="Proteomes" id="UP000504634">
    <property type="component" value="Unplaced"/>
</dbReference>
<keyword evidence="1" id="KW-0479">Metal-binding</keyword>
<dbReference type="GeneID" id="115621495"/>
<dbReference type="GO" id="GO:0061630">
    <property type="term" value="F:ubiquitin protein ligase activity"/>
    <property type="evidence" value="ECO:0007669"/>
    <property type="project" value="TreeGrafter"/>
</dbReference>
<dbReference type="InterPro" id="IPR004162">
    <property type="entry name" value="SINA-like_animal"/>
</dbReference>
<dbReference type="RefSeq" id="XP_030371023.1">
    <property type="nucleotide sequence ID" value="XM_030515163.1"/>
</dbReference>
<dbReference type="InterPro" id="IPR041489">
    <property type="entry name" value="PDZ_6"/>
</dbReference>
<keyword evidence="7" id="KW-1185">Reference proteome</keyword>
<accession>A0A6J2T7C2</accession>